<dbReference type="Proteomes" id="UP000015453">
    <property type="component" value="Unassembled WGS sequence"/>
</dbReference>
<organism evidence="1 2">
    <name type="scientific">Genlisea aurea</name>
    <dbReference type="NCBI Taxonomy" id="192259"/>
    <lineage>
        <taxon>Eukaryota</taxon>
        <taxon>Viridiplantae</taxon>
        <taxon>Streptophyta</taxon>
        <taxon>Embryophyta</taxon>
        <taxon>Tracheophyta</taxon>
        <taxon>Spermatophyta</taxon>
        <taxon>Magnoliopsida</taxon>
        <taxon>eudicotyledons</taxon>
        <taxon>Gunneridae</taxon>
        <taxon>Pentapetalae</taxon>
        <taxon>asterids</taxon>
        <taxon>lamiids</taxon>
        <taxon>Lamiales</taxon>
        <taxon>Lentibulariaceae</taxon>
        <taxon>Genlisea</taxon>
    </lineage>
</organism>
<dbReference type="EMBL" id="AUSU01001851">
    <property type="protein sequence ID" value="EPS70028.1"/>
    <property type="molecule type" value="Genomic_DNA"/>
</dbReference>
<sequence>LDELYSSLLSRHSFNIAGSSVNSLSSIPHCCLPKKFGPCYSPDVAIHFFKLAKGLGLGKLSLYQLPD</sequence>
<gene>
    <name evidence="1" type="ORF">M569_04735</name>
</gene>
<name>S8E2W4_9LAMI</name>
<feature type="non-terminal residue" evidence="1">
    <location>
        <position position="67"/>
    </location>
</feature>
<dbReference type="AlphaFoldDB" id="S8E2W4"/>
<proteinExistence type="predicted"/>
<reference evidence="1 2" key="1">
    <citation type="journal article" date="2013" name="BMC Genomics">
        <title>The miniature genome of a carnivorous plant Genlisea aurea contains a low number of genes and short non-coding sequences.</title>
        <authorList>
            <person name="Leushkin E.V."/>
            <person name="Sutormin R.A."/>
            <person name="Nabieva E.R."/>
            <person name="Penin A.A."/>
            <person name="Kondrashov A.S."/>
            <person name="Logacheva M.D."/>
        </authorList>
    </citation>
    <scope>NUCLEOTIDE SEQUENCE [LARGE SCALE GENOMIC DNA]</scope>
</reference>
<feature type="non-terminal residue" evidence="1">
    <location>
        <position position="1"/>
    </location>
</feature>
<protein>
    <submittedName>
        <fullName evidence="1">Uncharacterized protein</fullName>
    </submittedName>
</protein>
<evidence type="ECO:0000313" key="2">
    <source>
        <dbReference type="Proteomes" id="UP000015453"/>
    </source>
</evidence>
<accession>S8E2W4</accession>
<evidence type="ECO:0000313" key="1">
    <source>
        <dbReference type="EMBL" id="EPS70028.1"/>
    </source>
</evidence>
<comment type="caution">
    <text evidence="1">The sequence shown here is derived from an EMBL/GenBank/DDBJ whole genome shotgun (WGS) entry which is preliminary data.</text>
</comment>
<keyword evidence="2" id="KW-1185">Reference proteome</keyword>